<evidence type="ECO:0000313" key="1">
    <source>
        <dbReference type="EMBL" id="KAG6713055.1"/>
    </source>
</evidence>
<dbReference type="Proteomes" id="UP000811246">
    <property type="component" value="Chromosome 5"/>
</dbReference>
<proteinExistence type="predicted"/>
<accession>A0A922F430</accession>
<sequence>MILKTLRSVHLPRTLHKTGYNSGKVVFCPIQRLPRDGQFRRFIIEGSMKLSDKDKNYYLLCSTYISLI</sequence>
<evidence type="ECO:0000313" key="2">
    <source>
        <dbReference type="Proteomes" id="UP000811246"/>
    </source>
</evidence>
<name>A0A922F430_CARIL</name>
<protein>
    <submittedName>
        <fullName evidence="1">Uncharacterized protein</fullName>
    </submittedName>
</protein>
<dbReference type="AlphaFoldDB" id="A0A922F430"/>
<comment type="caution">
    <text evidence="1">The sequence shown here is derived from an EMBL/GenBank/DDBJ whole genome shotgun (WGS) entry which is preliminary data.</text>
</comment>
<organism evidence="1 2">
    <name type="scientific">Carya illinoinensis</name>
    <name type="common">Pecan</name>
    <dbReference type="NCBI Taxonomy" id="32201"/>
    <lineage>
        <taxon>Eukaryota</taxon>
        <taxon>Viridiplantae</taxon>
        <taxon>Streptophyta</taxon>
        <taxon>Embryophyta</taxon>
        <taxon>Tracheophyta</taxon>
        <taxon>Spermatophyta</taxon>
        <taxon>Magnoliopsida</taxon>
        <taxon>eudicotyledons</taxon>
        <taxon>Gunneridae</taxon>
        <taxon>Pentapetalae</taxon>
        <taxon>rosids</taxon>
        <taxon>fabids</taxon>
        <taxon>Fagales</taxon>
        <taxon>Juglandaceae</taxon>
        <taxon>Carya</taxon>
    </lineage>
</organism>
<gene>
    <name evidence="1" type="ORF">I3842_05G131200</name>
</gene>
<dbReference type="EMBL" id="CM031829">
    <property type="protein sequence ID" value="KAG6713055.1"/>
    <property type="molecule type" value="Genomic_DNA"/>
</dbReference>
<reference evidence="1" key="1">
    <citation type="submission" date="2021-01" db="EMBL/GenBank/DDBJ databases">
        <authorList>
            <person name="Lovell J.T."/>
            <person name="Bentley N."/>
            <person name="Bhattarai G."/>
            <person name="Jenkins J.W."/>
            <person name="Sreedasyam A."/>
            <person name="Alarcon Y."/>
            <person name="Bock C."/>
            <person name="Boston L."/>
            <person name="Carlson J."/>
            <person name="Cervantes K."/>
            <person name="Clermont K."/>
            <person name="Krom N."/>
            <person name="Kubenka K."/>
            <person name="Mamidi S."/>
            <person name="Mattison C."/>
            <person name="Monteros M."/>
            <person name="Pisani C."/>
            <person name="Plott C."/>
            <person name="Rajasekar S."/>
            <person name="Rhein H.S."/>
            <person name="Rohla C."/>
            <person name="Song M."/>
            <person name="Hilaire R.S."/>
            <person name="Shu S."/>
            <person name="Wells L."/>
            <person name="Wang X."/>
            <person name="Webber J."/>
            <person name="Heerema R.J."/>
            <person name="Klein P."/>
            <person name="Conner P."/>
            <person name="Grauke L."/>
            <person name="Grimwood J."/>
            <person name="Schmutz J."/>
            <person name="Randall J.J."/>
        </authorList>
    </citation>
    <scope>NUCLEOTIDE SEQUENCE</scope>
    <source>
        <tissue evidence="1">Leaf</tissue>
    </source>
</reference>